<dbReference type="Pfam" id="PF19976">
    <property type="entry name" value="GAAD"/>
    <property type="match status" value="1"/>
</dbReference>
<dbReference type="Gene3D" id="3.60.21.10">
    <property type="match status" value="1"/>
</dbReference>
<dbReference type="PANTHER" id="PTHR31302">
    <property type="entry name" value="TRANSMEMBRANE PROTEIN WITH METALLOPHOSPHOESTERASE DOMAIN-RELATED"/>
    <property type="match status" value="1"/>
</dbReference>
<dbReference type="Proteomes" id="UP000712947">
    <property type="component" value="Unassembled WGS sequence"/>
</dbReference>
<dbReference type="Pfam" id="PF00149">
    <property type="entry name" value="Metallophos"/>
    <property type="match status" value="1"/>
</dbReference>
<evidence type="ECO:0000313" key="4">
    <source>
        <dbReference type="Proteomes" id="UP000712947"/>
    </source>
</evidence>
<evidence type="ECO:0000313" key="3">
    <source>
        <dbReference type="EMBL" id="NIL23458.1"/>
    </source>
</evidence>
<dbReference type="InterPro" id="IPR004843">
    <property type="entry name" value="Calcineurin-like_PHP"/>
</dbReference>
<name>A0AA44I0A1_YERMO</name>
<accession>A0AA44I0A1</accession>
<proteinExistence type="predicted"/>
<dbReference type="RefSeq" id="WP_073991578.1">
    <property type="nucleotide sequence ID" value="NZ_CABHYV010000002.1"/>
</dbReference>
<dbReference type="AlphaFoldDB" id="A0AA44I0A1"/>
<dbReference type="GO" id="GO:0016787">
    <property type="term" value="F:hydrolase activity"/>
    <property type="evidence" value="ECO:0007669"/>
    <property type="project" value="InterPro"/>
</dbReference>
<feature type="domain" description="GTPase-associated adaptor" evidence="2">
    <location>
        <begin position="359"/>
        <end position="417"/>
    </location>
</feature>
<gene>
    <name evidence="3" type="ORF">HB991_13175</name>
</gene>
<dbReference type="InterPro" id="IPR029052">
    <property type="entry name" value="Metallo-depent_PP-like"/>
</dbReference>
<organism evidence="3 4">
    <name type="scientific">Yersinia mollaretii</name>
    <dbReference type="NCBI Taxonomy" id="33060"/>
    <lineage>
        <taxon>Bacteria</taxon>
        <taxon>Pseudomonadati</taxon>
        <taxon>Pseudomonadota</taxon>
        <taxon>Gammaproteobacteria</taxon>
        <taxon>Enterobacterales</taxon>
        <taxon>Yersiniaceae</taxon>
        <taxon>Yersinia</taxon>
    </lineage>
</organism>
<dbReference type="EMBL" id="JAASAI010000013">
    <property type="protein sequence ID" value="NIL23458.1"/>
    <property type="molecule type" value="Genomic_DNA"/>
</dbReference>
<dbReference type="InterPro" id="IPR045533">
    <property type="entry name" value="GAAD"/>
</dbReference>
<reference evidence="3" key="1">
    <citation type="submission" date="2020-03" db="EMBL/GenBank/DDBJ databases">
        <authorList>
            <person name="Kislichkina A."/>
            <person name="Dentovskaya S."/>
            <person name="Shaikhutdinov R."/>
            <person name="Ivanov S."/>
            <person name="Sizova A."/>
            <person name="Solomentsev V."/>
            <person name="Bogun A."/>
        </authorList>
    </citation>
    <scope>NUCLEOTIDE SEQUENCE</scope>
    <source>
        <strain evidence="3">SCPM-O-B-7610</strain>
    </source>
</reference>
<evidence type="ECO:0000259" key="1">
    <source>
        <dbReference type="Pfam" id="PF00149"/>
    </source>
</evidence>
<evidence type="ECO:0000259" key="2">
    <source>
        <dbReference type="Pfam" id="PF19976"/>
    </source>
</evidence>
<comment type="caution">
    <text evidence="3">The sequence shown here is derived from an EMBL/GenBank/DDBJ whole genome shotgun (WGS) entry which is preliminary data.</text>
</comment>
<feature type="domain" description="Calcineurin-like phosphoesterase" evidence="1">
    <location>
        <begin position="1"/>
        <end position="245"/>
    </location>
</feature>
<dbReference type="SUPFAM" id="SSF56300">
    <property type="entry name" value="Metallo-dependent phosphatases"/>
    <property type="match status" value="1"/>
</dbReference>
<protein>
    <submittedName>
        <fullName evidence="3">Metallophosphoesterase</fullName>
    </submittedName>
</protein>
<dbReference type="PANTHER" id="PTHR31302:SF0">
    <property type="entry name" value="TRANSMEMBRANE PROTEIN WITH METALLOPHOSPHOESTERASE DOMAIN"/>
    <property type="match status" value="1"/>
</dbReference>
<sequence length="421" mass="47791">MLLLHLSDIHFRLDEIRTPMDPNRHLRNELVLDAREMCRKLGKSPSAILISGDIAFAGHPEEYKFALTWLETLAQECGTNIECVFVIPGNHDVVRGTAARPIVQMVHNAIKQSPQFARDGQMRSFLMDQETSHPLYSSLDEFNSFAVRFFCDVKAPDRTIATRDLRLNDGSILRLNGLNSALVSSHADKKGDLYVDPACFQIARERGVEHVVLCHHPFTWLGHGEELKSHLNDVARIQLFGHEHSNRIELQDDTVRIAASAAHPDRVEPGWEPGYNLIEVSVGNSLGGERELNIAAHVRIWQTAPGQFRAKMRRQEDVYRKEIPLESWTPATQPVITPISESILPPIISNISGDPMDELRNISIKFHKLTFSQKSAIAGKLGLLEEEDRDQPDFERFRRVFIRARDRGQIEELEKEIRAVS</sequence>
<dbReference type="InterPro" id="IPR051158">
    <property type="entry name" value="Metallophosphoesterase_sf"/>
</dbReference>